<evidence type="ECO:0000313" key="1">
    <source>
        <dbReference type="EMBL" id="BCK78737.1"/>
    </source>
</evidence>
<name>A0A810PX86_9FIRM</name>
<dbReference type="InterPro" id="IPR010982">
    <property type="entry name" value="Lambda_DNA-bd_dom_sf"/>
</dbReference>
<evidence type="ECO:0008006" key="3">
    <source>
        <dbReference type="Google" id="ProtNLM"/>
    </source>
</evidence>
<reference evidence="1" key="1">
    <citation type="submission" date="2020-09" db="EMBL/GenBank/DDBJ databases">
        <title>New species isolated from human feces.</title>
        <authorList>
            <person name="Kitahara M."/>
            <person name="Shigeno Y."/>
            <person name="Shime M."/>
            <person name="Matsumoto Y."/>
            <person name="Nakamura S."/>
            <person name="Motooka D."/>
            <person name="Fukuoka S."/>
            <person name="Nishikawa H."/>
            <person name="Benno Y."/>
        </authorList>
    </citation>
    <scope>NUCLEOTIDE SEQUENCE</scope>
    <source>
        <strain evidence="1">MM35</strain>
    </source>
</reference>
<sequence>MNRKEQSFEMARRLKKLRNSKKLSHAKLSEELLRIYGIKISRASLMNYEIDDEYHSRAESCANLKMNAEYLNCFADFYGVSTDYLLCRTDLTTSDVNALAVCKEYGLAESFCEWLKCLEEYEPTIKPIVLNGLRLLYERESFEQICIAVNSLFKAHKDYQKSLLAQYEIGTDMARDLERLRQDMEDIVEEKSGNLFVVLDRIGWIDSLRAEIEREFSRMLDELGHIE</sequence>
<dbReference type="KEGG" id="vfa:MM35RIKEN_09290"/>
<dbReference type="RefSeq" id="WP_212819716.1">
    <property type="nucleotide sequence ID" value="NZ_AP023415.1"/>
</dbReference>
<dbReference type="AlphaFoldDB" id="A0A810PX86"/>
<protein>
    <recommendedName>
        <fullName evidence="3">HTH cro/C1-type domain-containing protein</fullName>
    </recommendedName>
</protein>
<organism evidence="1 2">
    <name type="scientific">Vescimonas fastidiosa</name>
    <dbReference type="NCBI Taxonomy" id="2714353"/>
    <lineage>
        <taxon>Bacteria</taxon>
        <taxon>Bacillati</taxon>
        <taxon>Bacillota</taxon>
        <taxon>Clostridia</taxon>
        <taxon>Eubacteriales</taxon>
        <taxon>Oscillospiraceae</taxon>
        <taxon>Vescimonas</taxon>
    </lineage>
</organism>
<gene>
    <name evidence="1" type="ORF">MM35RIKEN_09290</name>
</gene>
<dbReference type="Proteomes" id="UP000681343">
    <property type="component" value="Chromosome"/>
</dbReference>
<accession>A0A810PX86</accession>
<proteinExistence type="predicted"/>
<dbReference type="GO" id="GO:0003677">
    <property type="term" value="F:DNA binding"/>
    <property type="evidence" value="ECO:0007669"/>
    <property type="project" value="InterPro"/>
</dbReference>
<dbReference type="EMBL" id="AP023415">
    <property type="protein sequence ID" value="BCK78737.1"/>
    <property type="molecule type" value="Genomic_DNA"/>
</dbReference>
<evidence type="ECO:0000313" key="2">
    <source>
        <dbReference type="Proteomes" id="UP000681343"/>
    </source>
</evidence>
<keyword evidence="2" id="KW-1185">Reference proteome</keyword>
<dbReference type="Gene3D" id="1.10.260.40">
    <property type="entry name" value="lambda repressor-like DNA-binding domains"/>
    <property type="match status" value="1"/>
</dbReference>